<dbReference type="STRING" id="2034155.BMI79_00865"/>
<proteinExistence type="predicted"/>
<dbReference type="OrthoDB" id="6556190at2"/>
<dbReference type="EMBL" id="MOXD01000001">
    <property type="protein sequence ID" value="OMQ26911.1"/>
    <property type="molecule type" value="Genomic_DNA"/>
</dbReference>
<dbReference type="RefSeq" id="WP_076939956.1">
    <property type="nucleotide sequence ID" value="NZ_MOXD01000001.1"/>
</dbReference>
<organism evidence="1 2">
    <name type="scientific">Serratia oryzae</name>
    <dbReference type="NCBI Taxonomy" id="2034155"/>
    <lineage>
        <taxon>Bacteria</taxon>
        <taxon>Pseudomonadati</taxon>
        <taxon>Pseudomonadota</taxon>
        <taxon>Gammaproteobacteria</taxon>
        <taxon>Enterobacterales</taxon>
        <taxon>Yersiniaceae</taxon>
        <taxon>Serratia</taxon>
    </lineage>
</organism>
<accession>A0A1S8CQH3</accession>
<dbReference type="Proteomes" id="UP000216021">
    <property type="component" value="Unassembled WGS sequence"/>
</dbReference>
<sequence>MTTYTTFIPSDKAPFRFTASVGGETLFITVLFNLYSNRYFIQATDGNNSVVLFVPMIASPPDSDINLALPFAPGSLIYRESTNNFEAT</sequence>
<protein>
    <submittedName>
        <fullName evidence="1">Uncharacterized protein</fullName>
    </submittedName>
</protein>
<evidence type="ECO:0000313" key="1">
    <source>
        <dbReference type="EMBL" id="OMQ26911.1"/>
    </source>
</evidence>
<comment type="caution">
    <text evidence="1">The sequence shown here is derived from an EMBL/GenBank/DDBJ whole genome shotgun (WGS) entry which is preliminary data.</text>
</comment>
<reference evidence="1 2" key="1">
    <citation type="submission" date="2016-11" db="EMBL/GenBank/DDBJ databases">
        <title>Rahnella oryzae sp. nov., isolated from rice root.</title>
        <authorList>
            <person name="Zhang X.-X."/>
            <person name="Zhang J."/>
        </authorList>
    </citation>
    <scope>NUCLEOTIDE SEQUENCE [LARGE SCALE GENOMIC DNA]</scope>
    <source>
        <strain evidence="1 2">J11-6</strain>
    </source>
</reference>
<gene>
    <name evidence="1" type="ORF">BMI79_00865</name>
</gene>
<name>A0A1S8CQH3_9GAMM</name>
<evidence type="ECO:0000313" key="2">
    <source>
        <dbReference type="Proteomes" id="UP000216021"/>
    </source>
</evidence>
<dbReference type="AlphaFoldDB" id="A0A1S8CQH3"/>
<keyword evidence="2" id="KW-1185">Reference proteome</keyword>